<accession>A0A2V5K1Q8</accession>
<dbReference type="RefSeq" id="WP_110841599.1">
    <property type="nucleotide sequence ID" value="NZ_QJVJ01000008.1"/>
</dbReference>
<dbReference type="InterPro" id="IPR009776">
    <property type="entry name" value="Spore_0_M"/>
</dbReference>
<evidence type="ECO:0000313" key="2">
    <source>
        <dbReference type="Proteomes" id="UP000247476"/>
    </source>
</evidence>
<name>A0A2V5K1Q8_9BACL</name>
<reference evidence="1 2" key="1">
    <citation type="submission" date="2018-05" db="EMBL/GenBank/DDBJ databases">
        <title>Paenibacillus flagellatus sp. nov., isolated from selenium mineral soil.</title>
        <authorList>
            <person name="Dai X."/>
        </authorList>
    </citation>
    <scope>NUCLEOTIDE SEQUENCE [LARGE SCALE GENOMIC DNA]</scope>
    <source>
        <strain evidence="1 2">DXL2</strain>
    </source>
</reference>
<dbReference type="PANTHER" id="PTHR40053">
    <property type="entry name" value="SPORULATION-CONTROL PROTEIN SPO0M"/>
    <property type="match status" value="1"/>
</dbReference>
<dbReference type="EMBL" id="QJVJ01000008">
    <property type="protein sequence ID" value="PYI53051.1"/>
    <property type="molecule type" value="Genomic_DNA"/>
</dbReference>
<dbReference type="Pfam" id="PF07070">
    <property type="entry name" value="Spo0M"/>
    <property type="match status" value="1"/>
</dbReference>
<dbReference type="PANTHER" id="PTHR40053:SF1">
    <property type="entry name" value="SPORULATION-CONTROL PROTEIN SPO0M"/>
    <property type="match status" value="1"/>
</dbReference>
<dbReference type="Proteomes" id="UP000247476">
    <property type="component" value="Unassembled WGS sequence"/>
</dbReference>
<keyword evidence="2" id="KW-1185">Reference proteome</keyword>
<dbReference type="AlphaFoldDB" id="A0A2V5K1Q8"/>
<dbReference type="OrthoDB" id="2351239at2"/>
<gene>
    <name evidence="1" type="ORF">DLM86_18810</name>
</gene>
<evidence type="ECO:0000313" key="1">
    <source>
        <dbReference type="EMBL" id="PYI53051.1"/>
    </source>
</evidence>
<organism evidence="1 2">
    <name type="scientific">Paenibacillus flagellatus</name>
    <dbReference type="NCBI Taxonomy" id="2211139"/>
    <lineage>
        <taxon>Bacteria</taxon>
        <taxon>Bacillati</taxon>
        <taxon>Bacillota</taxon>
        <taxon>Bacilli</taxon>
        <taxon>Bacillales</taxon>
        <taxon>Paenibacillaceae</taxon>
        <taxon>Paenibacillus</taxon>
    </lineage>
</organism>
<proteinExistence type="predicted"/>
<protein>
    <submittedName>
        <fullName evidence="1">Sporulation protein SpoOM</fullName>
    </submittedName>
</protein>
<comment type="caution">
    <text evidence="1">The sequence shown here is derived from an EMBL/GenBank/DDBJ whole genome shotgun (WGS) entry which is preliminary data.</text>
</comment>
<sequence>MSFFKKMMASVGIGGVKVNAVPDNADGVRVGDELHGTIYVKGGNLPQEITRIHLYLYSNYFRERDGQIVEESDRIAHYHLDEHFTIEPGEEREFSFAFPIPLSTPITIGSSKVWLVTELDVEKAIDQRDKDYIHIQPHPIVGAVFEALAQLGLRAHEVSLMHVPRLGLEFPFVQEFELKPQYRSNLEELELFYVVGEDEVEFFMEIDRRARGLLGLLEEQFDLDERFVRFTLTYDDTENMDGLIAFLKETIEDNL</sequence>